<protein>
    <submittedName>
        <fullName evidence="2">Uncharacterized protein</fullName>
    </submittedName>
</protein>
<reference evidence="2" key="1">
    <citation type="submission" date="2022-11" db="UniProtKB">
        <authorList>
            <consortium name="WormBaseParasite"/>
        </authorList>
    </citation>
    <scope>IDENTIFICATION</scope>
</reference>
<accession>A0A914YGX1</accession>
<evidence type="ECO:0000313" key="2">
    <source>
        <dbReference type="WBParaSite" id="PSU_v2.g19556.t1"/>
    </source>
</evidence>
<sequence>MQAVGVRVGQDDDLAVTQAGDVVLAGVAADGHGQVVHFFRSQHAVGRDFPGVEDLAAQRQDRLEILVARLLGAAACRVTFHQEQLGARQVLADAVGQLAGQGRALRDLLADDQLLSLQARTGALDGDLRDLLAQFHVLVQQQAEGIVRRAFNEAGGLARGQAFLATARTTRGPTRLPGPA</sequence>
<dbReference type="Proteomes" id="UP000887577">
    <property type="component" value="Unplaced"/>
</dbReference>
<proteinExistence type="predicted"/>
<dbReference type="AlphaFoldDB" id="A0A914YGX1"/>
<organism evidence="1 2">
    <name type="scientific">Panagrolaimus superbus</name>
    <dbReference type="NCBI Taxonomy" id="310955"/>
    <lineage>
        <taxon>Eukaryota</taxon>
        <taxon>Metazoa</taxon>
        <taxon>Ecdysozoa</taxon>
        <taxon>Nematoda</taxon>
        <taxon>Chromadorea</taxon>
        <taxon>Rhabditida</taxon>
        <taxon>Tylenchina</taxon>
        <taxon>Panagrolaimomorpha</taxon>
        <taxon>Panagrolaimoidea</taxon>
        <taxon>Panagrolaimidae</taxon>
        <taxon>Panagrolaimus</taxon>
    </lineage>
</organism>
<dbReference type="WBParaSite" id="PSU_v2.g19556.t1">
    <property type="protein sequence ID" value="PSU_v2.g19556.t1"/>
    <property type="gene ID" value="PSU_v2.g19556"/>
</dbReference>
<evidence type="ECO:0000313" key="1">
    <source>
        <dbReference type="Proteomes" id="UP000887577"/>
    </source>
</evidence>
<name>A0A914YGX1_9BILA</name>
<keyword evidence="1" id="KW-1185">Reference proteome</keyword>